<dbReference type="PANTHER" id="PTHR48078">
    <property type="entry name" value="THREONINE DEHYDRATASE, MITOCHONDRIAL-RELATED"/>
    <property type="match status" value="1"/>
</dbReference>
<dbReference type="InterPro" id="IPR001926">
    <property type="entry name" value="TrpB-like_PALP"/>
</dbReference>
<dbReference type="PIRSF" id="PIRSF038945">
    <property type="entry name" value="Thr_synthase"/>
    <property type="match status" value="1"/>
</dbReference>
<evidence type="ECO:0000259" key="7">
    <source>
        <dbReference type="Pfam" id="PF00291"/>
    </source>
</evidence>
<dbReference type="GO" id="GO:0009097">
    <property type="term" value="P:isoleucine biosynthetic process"/>
    <property type="evidence" value="ECO:0007669"/>
    <property type="project" value="TreeGrafter"/>
</dbReference>
<dbReference type="SUPFAM" id="SSF53686">
    <property type="entry name" value="Tryptophan synthase beta subunit-like PLP-dependent enzymes"/>
    <property type="match status" value="1"/>
</dbReference>
<dbReference type="InterPro" id="IPR004450">
    <property type="entry name" value="Thr_synthase-like"/>
</dbReference>
<dbReference type="Gene3D" id="3.40.50.1100">
    <property type="match status" value="2"/>
</dbReference>
<comment type="cofactor">
    <cofactor evidence="1">
        <name>pyridoxal 5'-phosphate</name>
        <dbReference type="ChEBI" id="CHEBI:597326"/>
    </cofactor>
</comment>
<evidence type="ECO:0000256" key="1">
    <source>
        <dbReference type="ARBA" id="ARBA00001933"/>
    </source>
</evidence>
<organism evidence="8">
    <name type="scientific">hydrothermal vent metagenome</name>
    <dbReference type="NCBI Taxonomy" id="652676"/>
    <lineage>
        <taxon>unclassified sequences</taxon>
        <taxon>metagenomes</taxon>
        <taxon>ecological metagenomes</taxon>
    </lineage>
</organism>
<dbReference type="InterPro" id="IPR026260">
    <property type="entry name" value="Thr_Synthase_bac/arc"/>
</dbReference>
<gene>
    <name evidence="8" type="ORF">MNBD_NITROSPIRAE01-746</name>
</gene>
<dbReference type="GO" id="GO:0003941">
    <property type="term" value="F:L-serine ammonia-lyase activity"/>
    <property type="evidence" value="ECO:0007669"/>
    <property type="project" value="TreeGrafter"/>
</dbReference>
<dbReference type="GO" id="GO:0006567">
    <property type="term" value="P:L-threonine catabolic process"/>
    <property type="evidence" value="ECO:0007669"/>
    <property type="project" value="TreeGrafter"/>
</dbReference>
<dbReference type="GO" id="GO:0006565">
    <property type="term" value="P:L-serine catabolic process"/>
    <property type="evidence" value="ECO:0007669"/>
    <property type="project" value="TreeGrafter"/>
</dbReference>
<reference evidence="8" key="1">
    <citation type="submission" date="2018-06" db="EMBL/GenBank/DDBJ databases">
        <authorList>
            <person name="Zhirakovskaya E."/>
        </authorList>
    </citation>
    <scope>NUCLEOTIDE SEQUENCE</scope>
</reference>
<dbReference type="Pfam" id="PF05810">
    <property type="entry name" value="NinF"/>
    <property type="match status" value="1"/>
</dbReference>
<feature type="domain" description="Tryptophan synthase beta chain-like PALP" evidence="7">
    <location>
        <begin position="73"/>
        <end position="376"/>
    </location>
</feature>
<dbReference type="GO" id="GO:0004794">
    <property type="term" value="F:threonine deaminase activity"/>
    <property type="evidence" value="ECO:0007669"/>
    <property type="project" value="TreeGrafter"/>
</dbReference>
<evidence type="ECO:0000256" key="3">
    <source>
        <dbReference type="ARBA" id="ARBA00018679"/>
    </source>
</evidence>
<dbReference type="GO" id="GO:0009088">
    <property type="term" value="P:threonine biosynthetic process"/>
    <property type="evidence" value="ECO:0007669"/>
    <property type="project" value="InterPro"/>
</dbReference>
<evidence type="ECO:0000313" key="8">
    <source>
        <dbReference type="EMBL" id="VAX30518.1"/>
    </source>
</evidence>
<evidence type="ECO:0000256" key="6">
    <source>
        <dbReference type="ARBA" id="ARBA00049144"/>
    </source>
</evidence>
<dbReference type="GO" id="GO:0004795">
    <property type="term" value="F:threonine synthase activity"/>
    <property type="evidence" value="ECO:0007669"/>
    <property type="project" value="UniProtKB-EC"/>
</dbReference>
<dbReference type="FunFam" id="3.40.50.1100:FF:000012">
    <property type="entry name" value="Threonine synthase"/>
    <property type="match status" value="1"/>
</dbReference>
<dbReference type="InterPro" id="IPR050147">
    <property type="entry name" value="Ser/Thr_Dehydratase"/>
</dbReference>
<dbReference type="InterPro" id="IPR036052">
    <property type="entry name" value="TrpB-like_PALP_sf"/>
</dbReference>
<evidence type="ECO:0000256" key="2">
    <source>
        <dbReference type="ARBA" id="ARBA00005517"/>
    </source>
</evidence>
<proteinExistence type="inferred from homology"/>
<protein>
    <recommendedName>
        <fullName evidence="3">Threonine synthase</fullName>
    </recommendedName>
</protein>
<evidence type="ECO:0000256" key="5">
    <source>
        <dbReference type="ARBA" id="ARBA00023239"/>
    </source>
</evidence>
<keyword evidence="4" id="KW-0663">Pyridoxal phosphate</keyword>
<evidence type="ECO:0000256" key="4">
    <source>
        <dbReference type="ARBA" id="ARBA00022898"/>
    </source>
</evidence>
<comment type="catalytic activity">
    <reaction evidence="6">
        <text>O-phospho-L-homoserine + H2O = L-threonine + phosphate</text>
        <dbReference type="Rhea" id="RHEA:10840"/>
        <dbReference type="ChEBI" id="CHEBI:15377"/>
        <dbReference type="ChEBI" id="CHEBI:43474"/>
        <dbReference type="ChEBI" id="CHEBI:57590"/>
        <dbReference type="ChEBI" id="CHEBI:57926"/>
        <dbReference type="EC" id="4.2.3.1"/>
    </reaction>
</comment>
<name>A0A3B1D3E5_9ZZZZ</name>
<dbReference type="AlphaFoldDB" id="A0A3B1D3E5"/>
<comment type="similarity">
    <text evidence="2">Belongs to the threonine synthase family.</text>
</comment>
<dbReference type="CDD" id="cd01563">
    <property type="entry name" value="Thr-synth_1"/>
    <property type="match status" value="1"/>
</dbReference>
<dbReference type="NCBIfam" id="TIGR00260">
    <property type="entry name" value="thrC"/>
    <property type="match status" value="1"/>
</dbReference>
<dbReference type="EMBL" id="UOGF01000060">
    <property type="protein sequence ID" value="VAX30518.1"/>
    <property type="molecule type" value="Genomic_DNA"/>
</dbReference>
<accession>A0A3B1D3E5</accession>
<keyword evidence="5 8" id="KW-0456">Lyase</keyword>
<sequence length="411" mass="44339">MSKIKGLVCKECKKEYAAEAIHVCEFCFGPLEVAYDYDHIQTKISKEKIMNGPLSLWRYEDLLPIESTPTVGLHTGFTPMIHAKNLGLKLGLDHLYIKNDSVNPPTLSFKDRVVAVALTRAKELGFDTVACASTGNLANSVSANAAQAGFKCFVFIPADLEAGKILGNLVYNPNVIAVEGNYDDVNRLCSEIAGEYPWAFVNINLRPYYSEGSKTLAYETAEALDWQAPDHVVVPIASGSLLTKIYKGFHEFERLGLISNVSTQIHGAQALGCSPVATAFKKKTDFIQPVKPDTIAKSLAIGNPADGFYAIKIAQETGGVIESVTDKEILEGIKLLAENEGIFTETAGGVTVAVLKKLTDQGVLKKGESIVAYITGNGLKTQEAIAPAVGAPSLIQPNLKSFQQTLKKEAK</sequence>
<dbReference type="InterPro" id="IPR008712">
    <property type="entry name" value="NinF"/>
</dbReference>
<dbReference type="PANTHER" id="PTHR48078:SF6">
    <property type="entry name" value="L-THREONINE DEHYDRATASE CATABOLIC TDCB"/>
    <property type="match status" value="1"/>
</dbReference>
<dbReference type="Pfam" id="PF00291">
    <property type="entry name" value="PALP"/>
    <property type="match status" value="1"/>
</dbReference>